<dbReference type="InterPro" id="IPR052192">
    <property type="entry name" value="Insect_Ionotropic_Sensory_Rcpt"/>
</dbReference>
<evidence type="ECO:0000313" key="9">
    <source>
        <dbReference type="EnsemblMetazoa" id="MDOA007828-PA"/>
    </source>
</evidence>
<proteinExistence type="predicted"/>
<evidence type="ECO:0000256" key="8">
    <source>
        <dbReference type="SAM" id="Phobius"/>
    </source>
</evidence>
<keyword evidence="7" id="KW-0325">Glycoprotein</keyword>
<comment type="subcellular location">
    <subcellularLocation>
        <location evidence="1">Cell membrane</location>
        <topology evidence="1">Multi-pass membrane protein</topology>
    </subcellularLocation>
</comment>
<evidence type="ECO:0000256" key="1">
    <source>
        <dbReference type="ARBA" id="ARBA00004651"/>
    </source>
</evidence>
<gene>
    <name evidence="9" type="primary">101889948</name>
</gene>
<dbReference type="AlphaFoldDB" id="A0A1I8MRZ4"/>
<evidence type="ECO:0000256" key="6">
    <source>
        <dbReference type="ARBA" id="ARBA00023170"/>
    </source>
</evidence>
<sequence length="505" mass="59522">MCVLLMQGSKDMYLLNIIAPILDYIRQSRILILTKRIENLEDFEKELLELCQHHSMTNVLLMVIQEEEEKEESVIFMLKPYPEYHWLAWNSTPFYPQHWRNFEKKYLLTFTDQTPPRALLFRDPSTREMRLSGFIPRMVILFARHFNAKLKMFEGLEVGRPVHYTVINDMLETEQLDIPMVLDTGPEEKWMNMTYPLDVAQGIFMVPCAQPRNIREVFNILLGWKFFGCIGICTVTLSLMHSLYDHLFFGNYTPFNLLLNERILPGVLGQSFVARKTHLQGLKMVYFLLFLAGLNVSTQFSARVQTLFTHPTYHQQIEDMEQLRQSPLKILLDAIEAQYILPHIEAVKSSLIITQNSTFFQENRQNFNTRYGYYSSSTLWQMYRRKQQYFTHKVFCTSDGLTVFRLLPWGFRLQFNSPYQEPLNYLIHQVHAAGLVQAWHSSTFSDMLRLKLISIRDPNPERAAKVLVVNDFYWTWMIVAIGSGLGLMVFLGELWWHRRGSVFFK</sequence>
<reference evidence="9" key="1">
    <citation type="submission" date="2020-05" db="UniProtKB">
        <authorList>
            <consortium name="EnsemblMetazoa"/>
        </authorList>
    </citation>
    <scope>IDENTIFICATION</scope>
    <source>
        <strain evidence="9">Aabys</strain>
    </source>
</reference>
<organism evidence="9">
    <name type="scientific">Musca domestica</name>
    <name type="common">House fly</name>
    <dbReference type="NCBI Taxonomy" id="7370"/>
    <lineage>
        <taxon>Eukaryota</taxon>
        <taxon>Metazoa</taxon>
        <taxon>Ecdysozoa</taxon>
        <taxon>Arthropoda</taxon>
        <taxon>Hexapoda</taxon>
        <taxon>Insecta</taxon>
        <taxon>Pterygota</taxon>
        <taxon>Neoptera</taxon>
        <taxon>Endopterygota</taxon>
        <taxon>Diptera</taxon>
        <taxon>Brachycera</taxon>
        <taxon>Muscomorpha</taxon>
        <taxon>Muscoidea</taxon>
        <taxon>Muscidae</taxon>
        <taxon>Musca</taxon>
    </lineage>
</organism>
<keyword evidence="2" id="KW-1003">Cell membrane</keyword>
<feature type="transmembrane region" description="Helical" evidence="8">
    <location>
        <begin position="473"/>
        <end position="496"/>
    </location>
</feature>
<dbReference type="PANTHER" id="PTHR42643:SF41">
    <property type="entry name" value="IONOTROPIC RECEPTOR 20A-RELATED"/>
    <property type="match status" value="1"/>
</dbReference>
<keyword evidence="6" id="KW-0675">Receptor</keyword>
<evidence type="ECO:0000256" key="7">
    <source>
        <dbReference type="ARBA" id="ARBA00023180"/>
    </source>
</evidence>
<evidence type="ECO:0000256" key="4">
    <source>
        <dbReference type="ARBA" id="ARBA00022989"/>
    </source>
</evidence>
<accession>A0A1I8MRZ4</accession>
<dbReference type="eggNOG" id="ENOG502T8SD">
    <property type="taxonomic scope" value="Eukaryota"/>
</dbReference>
<keyword evidence="3 8" id="KW-0812">Transmembrane</keyword>
<protein>
    <recommendedName>
        <fullName evidence="10">Ionotropic glutamate receptor C-terminal domain-containing protein</fullName>
    </recommendedName>
</protein>
<keyword evidence="5 8" id="KW-0472">Membrane</keyword>
<evidence type="ECO:0000256" key="3">
    <source>
        <dbReference type="ARBA" id="ARBA00022692"/>
    </source>
</evidence>
<dbReference type="PANTHER" id="PTHR42643">
    <property type="entry name" value="IONOTROPIC RECEPTOR 20A-RELATED"/>
    <property type="match status" value="1"/>
</dbReference>
<keyword evidence="4 8" id="KW-1133">Transmembrane helix</keyword>
<evidence type="ECO:0000256" key="5">
    <source>
        <dbReference type="ARBA" id="ARBA00023136"/>
    </source>
</evidence>
<dbReference type="GO" id="GO:0005886">
    <property type="term" value="C:plasma membrane"/>
    <property type="evidence" value="ECO:0007669"/>
    <property type="project" value="UniProtKB-SubCell"/>
</dbReference>
<dbReference type="EnsemblMetazoa" id="MDOA007828-RA">
    <property type="protein sequence ID" value="MDOA007828-PA"/>
    <property type="gene ID" value="MDOA007828"/>
</dbReference>
<evidence type="ECO:0000256" key="2">
    <source>
        <dbReference type="ARBA" id="ARBA00022475"/>
    </source>
</evidence>
<dbReference type="VEuPathDB" id="VectorBase:MDOA007828"/>
<dbReference type="VEuPathDB" id="VectorBase:MDOMA2_013968"/>
<name>A0A1I8MRZ4_MUSDO</name>
<evidence type="ECO:0008006" key="10">
    <source>
        <dbReference type="Google" id="ProtNLM"/>
    </source>
</evidence>